<dbReference type="InterPro" id="IPR046536">
    <property type="entry name" value="DUF6601"/>
</dbReference>
<keyword evidence="3" id="KW-1185">Reference proteome</keyword>
<gene>
    <name evidence="2" type="ORF">AARAC_011769</name>
</gene>
<organism evidence="2 3">
    <name type="scientific">Aspergillus arachidicola</name>
    <dbReference type="NCBI Taxonomy" id="656916"/>
    <lineage>
        <taxon>Eukaryota</taxon>
        <taxon>Fungi</taxon>
        <taxon>Dikarya</taxon>
        <taxon>Ascomycota</taxon>
        <taxon>Pezizomycotina</taxon>
        <taxon>Eurotiomycetes</taxon>
        <taxon>Eurotiomycetidae</taxon>
        <taxon>Eurotiales</taxon>
        <taxon>Aspergillaceae</taxon>
        <taxon>Aspergillus</taxon>
        <taxon>Aspergillus subgen. Circumdati</taxon>
    </lineage>
</organism>
<proteinExistence type="predicted"/>
<evidence type="ECO:0000256" key="1">
    <source>
        <dbReference type="SAM" id="Phobius"/>
    </source>
</evidence>
<dbReference type="EMBL" id="NEXV01000005">
    <property type="protein sequence ID" value="PIG90370.1"/>
    <property type="molecule type" value="Genomic_DNA"/>
</dbReference>
<reference evidence="2 3" key="1">
    <citation type="submission" date="2017-05" db="EMBL/GenBank/DDBJ databases">
        <title>Genome sequence for an aflatoxigenic pathogen of Argentinian peanut, Aspergillus arachidicola.</title>
        <authorList>
            <person name="Moore G."/>
            <person name="Beltz S.B."/>
            <person name="Mack B.M."/>
        </authorList>
    </citation>
    <scope>NUCLEOTIDE SEQUENCE [LARGE SCALE GENOMIC DNA]</scope>
    <source>
        <strain evidence="2 3">CBS 117610</strain>
    </source>
</reference>
<keyword evidence="1" id="KW-0812">Transmembrane</keyword>
<evidence type="ECO:0008006" key="4">
    <source>
        <dbReference type="Google" id="ProtNLM"/>
    </source>
</evidence>
<comment type="caution">
    <text evidence="2">The sequence shown here is derived from an EMBL/GenBank/DDBJ whole genome shotgun (WGS) entry which is preliminary data.</text>
</comment>
<keyword evidence="1" id="KW-1133">Transmembrane helix</keyword>
<dbReference type="AlphaFoldDB" id="A0A2G7GBZ0"/>
<dbReference type="Pfam" id="PF20246">
    <property type="entry name" value="DUF6601"/>
    <property type="match status" value="1"/>
</dbReference>
<accession>A0A2G7GBZ0</accession>
<dbReference type="STRING" id="656916.A0A2G7GBZ0"/>
<name>A0A2G7GBZ0_9EURO</name>
<feature type="transmembrane region" description="Helical" evidence="1">
    <location>
        <begin position="270"/>
        <end position="294"/>
    </location>
</feature>
<dbReference type="PANTHER" id="PTHR34414">
    <property type="entry name" value="HET DOMAIN-CONTAINING PROTEIN-RELATED"/>
    <property type="match status" value="1"/>
</dbReference>
<dbReference type="PANTHER" id="PTHR34414:SF1">
    <property type="entry name" value="SUBTILISIN-LIKE SERINE PROTEASE"/>
    <property type="match status" value="1"/>
</dbReference>
<sequence>MPASVKIPPFNKLNQLITNKNKGEIPNAPLVSSQWSEVQRFLINELDAAALNDLYPYLIFVATKLWSHIDPLDVHITRGRNIILTENPDLHLIWYYGCLYLKPIPHCLLNFDFWNQYLSGDHRQQQYDVNNLSTSCRSALGFVRSYTRLIRHESDFLLAKDKHLIPKKTKYRDFQIFMNEFSLVPDTAVSPRYHYGQIRLSRLNMAVWLFPPRKWYYYRLDWQIGHYFTRWAPPLLFLWASASLVLSTIQLIHATGRTDSWPAFNTGSRIFAVVALGFIAVLAILTTIGLPMIYGKQLLFAINTMREAWRTSHAESGGNT</sequence>
<protein>
    <recommendedName>
        <fullName evidence="4">Subtilisin-like serine protease</fullName>
    </recommendedName>
</protein>
<evidence type="ECO:0000313" key="3">
    <source>
        <dbReference type="Proteomes" id="UP000231358"/>
    </source>
</evidence>
<dbReference type="Proteomes" id="UP000231358">
    <property type="component" value="Unassembled WGS sequence"/>
</dbReference>
<feature type="transmembrane region" description="Helical" evidence="1">
    <location>
        <begin position="235"/>
        <end position="255"/>
    </location>
</feature>
<keyword evidence="1" id="KW-0472">Membrane</keyword>
<evidence type="ECO:0000313" key="2">
    <source>
        <dbReference type="EMBL" id="PIG90370.1"/>
    </source>
</evidence>